<dbReference type="EMBL" id="JBHUDJ010000001">
    <property type="protein sequence ID" value="MFD1585366.1"/>
    <property type="molecule type" value="Genomic_DNA"/>
</dbReference>
<keyword evidence="2" id="KW-1185">Reference proteome</keyword>
<evidence type="ECO:0008006" key="3">
    <source>
        <dbReference type="Google" id="ProtNLM"/>
    </source>
</evidence>
<evidence type="ECO:0000313" key="2">
    <source>
        <dbReference type="Proteomes" id="UP001597119"/>
    </source>
</evidence>
<sequence length="168" mass="18717">MRYKVAPDPEDGRDTLAAAHRAVPLVPGSTDDCCARLQSRLDLTTREDAREWLAFLDALGLATETTRGYERVQTDPAADAVGAAFREHVFGAREILDALAAAEDAVTAGEAFAEIRPIVPTWERNRHDDWERVWRERTSRLLEWAALLGVAEKRSDGYVDAPASQERQ</sequence>
<name>A0ABD6C5G5_9EURY</name>
<protein>
    <recommendedName>
        <fullName evidence="3">Transcriptional regulator</fullName>
    </recommendedName>
</protein>
<dbReference type="RefSeq" id="WP_247377609.1">
    <property type="nucleotide sequence ID" value="NZ_JALLGV010000004.1"/>
</dbReference>
<proteinExistence type="predicted"/>
<dbReference type="InterPro" id="IPR058821">
    <property type="entry name" value="Double_WHD-containing_halo"/>
</dbReference>
<reference evidence="1 2" key="1">
    <citation type="journal article" date="2019" name="Int. J. Syst. Evol. Microbiol.">
        <title>The Global Catalogue of Microorganisms (GCM) 10K type strain sequencing project: providing services to taxonomists for standard genome sequencing and annotation.</title>
        <authorList>
            <consortium name="The Broad Institute Genomics Platform"/>
            <consortium name="The Broad Institute Genome Sequencing Center for Infectious Disease"/>
            <person name="Wu L."/>
            <person name="Ma J."/>
        </authorList>
    </citation>
    <scope>NUCLEOTIDE SEQUENCE [LARGE SCALE GENOMIC DNA]</scope>
    <source>
        <strain evidence="1 2">CGMCC 1.12125</strain>
    </source>
</reference>
<dbReference type="Proteomes" id="UP001597119">
    <property type="component" value="Unassembled WGS sequence"/>
</dbReference>
<dbReference type="Pfam" id="PF25947">
    <property type="entry name" value="WHD_halo_double"/>
    <property type="match status" value="1"/>
</dbReference>
<dbReference type="AlphaFoldDB" id="A0ABD6C5G5"/>
<comment type="caution">
    <text evidence="1">The sequence shown here is derived from an EMBL/GenBank/DDBJ whole genome shotgun (WGS) entry which is preliminary data.</text>
</comment>
<evidence type="ECO:0000313" key="1">
    <source>
        <dbReference type="EMBL" id="MFD1585366.1"/>
    </source>
</evidence>
<organism evidence="1 2">
    <name type="scientific">Halorientalis brevis</name>
    <dbReference type="NCBI Taxonomy" id="1126241"/>
    <lineage>
        <taxon>Archaea</taxon>
        <taxon>Methanobacteriati</taxon>
        <taxon>Methanobacteriota</taxon>
        <taxon>Stenosarchaea group</taxon>
        <taxon>Halobacteria</taxon>
        <taxon>Halobacteriales</taxon>
        <taxon>Haloarculaceae</taxon>
        <taxon>Halorientalis</taxon>
    </lineage>
</organism>
<gene>
    <name evidence="1" type="ORF">ACFR9U_00095</name>
</gene>
<accession>A0ABD6C5G5</accession>